<protein>
    <recommendedName>
        <fullName evidence="1">Reverse transcriptase domain-containing protein</fullName>
    </recommendedName>
</protein>
<keyword evidence="3" id="KW-1185">Reference proteome</keyword>
<dbReference type="Proteomes" id="UP001209878">
    <property type="component" value="Unassembled WGS sequence"/>
</dbReference>
<feature type="domain" description="Reverse transcriptase" evidence="1">
    <location>
        <begin position="1"/>
        <end position="95"/>
    </location>
</feature>
<evidence type="ECO:0000313" key="3">
    <source>
        <dbReference type="Proteomes" id="UP001209878"/>
    </source>
</evidence>
<accession>A0AAD9L1W6</accession>
<reference evidence="2" key="1">
    <citation type="journal article" date="2023" name="Mol. Biol. Evol.">
        <title>Third-Generation Sequencing Reveals the Adaptive Role of the Epigenome in Three Deep-Sea Polychaetes.</title>
        <authorList>
            <person name="Perez M."/>
            <person name="Aroh O."/>
            <person name="Sun Y."/>
            <person name="Lan Y."/>
            <person name="Juniper S.K."/>
            <person name="Young C.R."/>
            <person name="Angers B."/>
            <person name="Qian P.Y."/>
        </authorList>
    </citation>
    <scope>NUCLEOTIDE SEQUENCE</scope>
    <source>
        <strain evidence="2">R07B-5</strain>
    </source>
</reference>
<proteinExistence type="predicted"/>
<evidence type="ECO:0000259" key="1">
    <source>
        <dbReference type="PROSITE" id="PS50878"/>
    </source>
</evidence>
<dbReference type="InterPro" id="IPR000477">
    <property type="entry name" value="RT_dom"/>
</dbReference>
<evidence type="ECO:0000313" key="2">
    <source>
        <dbReference type="EMBL" id="KAK2181536.1"/>
    </source>
</evidence>
<dbReference type="AlphaFoldDB" id="A0AAD9L1W6"/>
<gene>
    <name evidence="2" type="ORF">NP493_393g00014</name>
</gene>
<organism evidence="2 3">
    <name type="scientific">Ridgeia piscesae</name>
    <name type="common">Tubeworm</name>
    <dbReference type="NCBI Taxonomy" id="27915"/>
    <lineage>
        <taxon>Eukaryota</taxon>
        <taxon>Metazoa</taxon>
        <taxon>Spiralia</taxon>
        <taxon>Lophotrochozoa</taxon>
        <taxon>Annelida</taxon>
        <taxon>Polychaeta</taxon>
        <taxon>Sedentaria</taxon>
        <taxon>Canalipalpata</taxon>
        <taxon>Sabellida</taxon>
        <taxon>Siboglinidae</taxon>
        <taxon>Ridgeia</taxon>
    </lineage>
</organism>
<sequence length="95" mass="10631">MCLWILDSLLNRPQVVKIVGNLSLSLTLSTGTPQGCVLSPMLYSLFTYDCVSCHESTQILKCADDSTVLGLITNTDESEYRDQVNKLTYQLVQRK</sequence>
<dbReference type="PROSITE" id="PS50878">
    <property type="entry name" value="RT_POL"/>
    <property type="match status" value="1"/>
</dbReference>
<comment type="caution">
    <text evidence="2">The sequence shown here is derived from an EMBL/GenBank/DDBJ whole genome shotgun (WGS) entry which is preliminary data.</text>
</comment>
<dbReference type="EMBL" id="JAODUO010000392">
    <property type="protein sequence ID" value="KAK2181536.1"/>
    <property type="molecule type" value="Genomic_DNA"/>
</dbReference>
<name>A0AAD9L1W6_RIDPI</name>